<accession>A0A940X5K5</accession>
<feature type="transmembrane region" description="Helical" evidence="14">
    <location>
        <begin position="38"/>
        <end position="56"/>
    </location>
</feature>
<dbReference type="Gene3D" id="3.40.50.300">
    <property type="entry name" value="P-loop containing nucleotide triphosphate hydrolases"/>
    <property type="match status" value="1"/>
</dbReference>
<evidence type="ECO:0000256" key="2">
    <source>
        <dbReference type="ARBA" id="ARBA00008883"/>
    </source>
</evidence>
<keyword evidence="19" id="KW-1185">Reference proteome</keyword>
<keyword evidence="12" id="KW-0829">Tyrosine-protein kinase</keyword>
<reference evidence="18" key="2">
    <citation type="submission" date="2021-03" db="EMBL/GenBank/DDBJ databases">
        <authorList>
            <person name="Cao W."/>
        </authorList>
    </citation>
    <scope>NUCLEOTIDE SEQUENCE</scope>
    <source>
        <strain evidence="18">110414</strain>
    </source>
</reference>
<keyword evidence="9" id="KW-0067">ATP-binding</keyword>
<dbReference type="AlphaFoldDB" id="A0A940X5K5"/>
<keyword evidence="4" id="KW-0997">Cell inner membrane</keyword>
<evidence type="ECO:0000256" key="3">
    <source>
        <dbReference type="ARBA" id="ARBA00022475"/>
    </source>
</evidence>
<feature type="domain" description="AAA" evidence="16">
    <location>
        <begin position="562"/>
        <end position="677"/>
    </location>
</feature>
<keyword evidence="7" id="KW-0547">Nucleotide-binding</keyword>
<dbReference type="GO" id="GO:0042802">
    <property type="term" value="F:identical protein binding"/>
    <property type="evidence" value="ECO:0007669"/>
    <property type="project" value="UniProtKB-ARBA"/>
</dbReference>
<evidence type="ECO:0000256" key="6">
    <source>
        <dbReference type="ARBA" id="ARBA00022692"/>
    </source>
</evidence>
<keyword evidence="6 14" id="KW-0812">Transmembrane</keyword>
<dbReference type="RefSeq" id="WP_210537202.1">
    <property type="nucleotide sequence ID" value="NZ_JAGKTC010000003.1"/>
</dbReference>
<sequence>MSRRIPIYDDPRIHPVPVRDDDVDLPGLVGTLLEHKRLVLFGTLAFLLASIAYVMIATPRYEANAVIQVENRTPGVPGVDEEAALPAAPTGDAASTEIQLMGSRHVFGEAVKKLGLDIEIEPARFPLVGDYFARRFQSLHPGALASPWRGFSRYGWGGESLEVARLDVPQALYDVPLQLVAGEGGRYVLADDAGRVLVEGRVGQPVKANGIAMQVKSMKANPGMRFGVTRRDDVSLVDQLKRDIEVSEQGRSSGVIALSYASPDPVRARRLLDEVTQAYVRQNVDRNSAEAAKRLEFVTAQLPKVRDELAKAQAALRDFQANTQTMDVATQNKALLDQALALDSGLNQLRIQATEVTGRFTPQHPTYQALQRQISQFQRDKASLQSRIRQLPDAEQGLFRLNSDVQITSQTYANLLDQAQRLNIAAASAVGNARIIDPAAVNLDQPAWPKPLPTVAIGTALGAMLMVAFVLLRQMFRRGIEDPADIEMLGLPVYASIPHSSRGRELTEDGARRGLGRKRLLALRAPTDLAMEAVRALRTSLHFTRMRNGNNLLMIAAPSPAVGKTFVCANLAMSIAQAGQRVLLVDADMRRGSLHHALGMRCGEGLSELLSGRIDAAEAIRPVKGADGLFFISRGAVPSNPSELLMRNRFADVLGQLSSRYDAVVIDTPPVLAVTDAALIGQNVGTCLMVVRWGLNRQREIVLAKRRLEQNGVEVDGAIFNGVENRGAGQYAYSHYEYVPMRS</sequence>
<dbReference type="GO" id="GO:0005524">
    <property type="term" value="F:ATP binding"/>
    <property type="evidence" value="ECO:0007669"/>
    <property type="project" value="UniProtKB-KW"/>
</dbReference>
<keyword evidence="3" id="KW-1003">Cell membrane</keyword>
<dbReference type="GO" id="GO:0005886">
    <property type="term" value="C:plasma membrane"/>
    <property type="evidence" value="ECO:0007669"/>
    <property type="project" value="UniProtKB-SubCell"/>
</dbReference>
<dbReference type="InterPro" id="IPR027417">
    <property type="entry name" value="P-loop_NTPase"/>
</dbReference>
<dbReference type="Pfam" id="PF02706">
    <property type="entry name" value="Wzz"/>
    <property type="match status" value="1"/>
</dbReference>
<keyword evidence="8" id="KW-0418">Kinase</keyword>
<dbReference type="InterPro" id="IPR003856">
    <property type="entry name" value="LPS_length_determ_N"/>
</dbReference>
<evidence type="ECO:0000256" key="11">
    <source>
        <dbReference type="ARBA" id="ARBA00023136"/>
    </source>
</evidence>
<comment type="subcellular location">
    <subcellularLocation>
        <location evidence="1">Cell inner membrane</location>
        <topology evidence="1">Multi-pass membrane protein</topology>
    </subcellularLocation>
</comment>
<comment type="catalytic activity">
    <reaction evidence="13">
        <text>L-tyrosyl-[protein] + ATP = O-phospho-L-tyrosyl-[protein] + ADP + H(+)</text>
        <dbReference type="Rhea" id="RHEA:10596"/>
        <dbReference type="Rhea" id="RHEA-COMP:10136"/>
        <dbReference type="Rhea" id="RHEA-COMP:20101"/>
        <dbReference type="ChEBI" id="CHEBI:15378"/>
        <dbReference type="ChEBI" id="CHEBI:30616"/>
        <dbReference type="ChEBI" id="CHEBI:46858"/>
        <dbReference type="ChEBI" id="CHEBI:61978"/>
        <dbReference type="ChEBI" id="CHEBI:456216"/>
    </reaction>
</comment>
<dbReference type="EMBL" id="JAGKTC010000003">
    <property type="protein sequence ID" value="MBP3985331.1"/>
    <property type="molecule type" value="Genomic_DNA"/>
</dbReference>
<gene>
    <name evidence="18" type="ORF">J5837_13035</name>
</gene>
<evidence type="ECO:0000256" key="5">
    <source>
        <dbReference type="ARBA" id="ARBA00022679"/>
    </source>
</evidence>
<feature type="domain" description="Polysaccharide chain length determinant N-terminal" evidence="15">
    <location>
        <begin position="21"/>
        <end position="114"/>
    </location>
</feature>
<dbReference type="SUPFAM" id="SSF52540">
    <property type="entry name" value="P-loop containing nucleoside triphosphate hydrolases"/>
    <property type="match status" value="1"/>
</dbReference>
<evidence type="ECO:0000313" key="19">
    <source>
        <dbReference type="Proteomes" id="UP000673447"/>
    </source>
</evidence>
<dbReference type="Pfam" id="PF23607">
    <property type="entry name" value="WZC_N"/>
    <property type="match status" value="1"/>
</dbReference>
<keyword evidence="11 14" id="KW-0472">Membrane</keyword>
<reference evidence="18" key="1">
    <citation type="journal article" date="2016" name="Int. J. Syst. Evol. Microbiol.">
        <title>Pseudoxanthomonas helianthi sp. nov., isolated from roots of Jerusalem artichoke (Helianthus tuberosus).</title>
        <authorList>
            <person name="Kittiwongwattana C."/>
            <person name="Thawai C."/>
        </authorList>
    </citation>
    <scope>NUCLEOTIDE SEQUENCE</scope>
    <source>
        <strain evidence="18">110414</strain>
    </source>
</reference>
<evidence type="ECO:0000256" key="14">
    <source>
        <dbReference type="SAM" id="Phobius"/>
    </source>
</evidence>
<feature type="domain" description="Tyrosine-protein kinase G-rich" evidence="17">
    <location>
        <begin position="394"/>
        <end position="475"/>
    </location>
</feature>
<evidence type="ECO:0000256" key="13">
    <source>
        <dbReference type="ARBA" id="ARBA00053015"/>
    </source>
</evidence>
<evidence type="ECO:0000259" key="16">
    <source>
        <dbReference type="Pfam" id="PF13614"/>
    </source>
</evidence>
<evidence type="ECO:0000256" key="10">
    <source>
        <dbReference type="ARBA" id="ARBA00022989"/>
    </source>
</evidence>
<keyword evidence="5 18" id="KW-0808">Transferase</keyword>
<dbReference type="PANTHER" id="PTHR32309:SF32">
    <property type="entry name" value="TYROSINE-PROTEIN KINASE ETK-RELATED"/>
    <property type="match status" value="1"/>
</dbReference>
<evidence type="ECO:0000259" key="17">
    <source>
        <dbReference type="Pfam" id="PF13807"/>
    </source>
</evidence>
<organism evidence="18 19">
    <name type="scientific">Pseudoxanthomonas helianthi</name>
    <dbReference type="NCBI Taxonomy" id="1453541"/>
    <lineage>
        <taxon>Bacteria</taxon>
        <taxon>Pseudomonadati</taxon>
        <taxon>Pseudomonadota</taxon>
        <taxon>Gammaproteobacteria</taxon>
        <taxon>Lysobacterales</taxon>
        <taxon>Lysobacteraceae</taxon>
        <taxon>Pseudoxanthomonas</taxon>
    </lineage>
</organism>
<dbReference type="InterPro" id="IPR025669">
    <property type="entry name" value="AAA_dom"/>
</dbReference>
<evidence type="ECO:0000256" key="1">
    <source>
        <dbReference type="ARBA" id="ARBA00004429"/>
    </source>
</evidence>
<dbReference type="Pfam" id="PF13614">
    <property type="entry name" value="AAA_31"/>
    <property type="match status" value="1"/>
</dbReference>
<dbReference type="InterPro" id="IPR032807">
    <property type="entry name" value="GNVR"/>
</dbReference>
<dbReference type="InterPro" id="IPR005702">
    <property type="entry name" value="Wzc-like_C"/>
</dbReference>
<comment type="similarity">
    <text evidence="2">Belongs to the etk/wzc family.</text>
</comment>
<dbReference type="GO" id="GO:0004715">
    <property type="term" value="F:non-membrane spanning protein tyrosine kinase activity"/>
    <property type="evidence" value="ECO:0007669"/>
    <property type="project" value="UniProtKB-EC"/>
</dbReference>
<dbReference type="Proteomes" id="UP000673447">
    <property type="component" value="Unassembled WGS sequence"/>
</dbReference>
<protein>
    <submittedName>
        <fullName evidence="18">Polysaccharide biosynthesis tyrosine autokinase</fullName>
        <ecNumber evidence="18">2.7.10.2</ecNumber>
    </submittedName>
</protein>
<dbReference type="NCBIfam" id="TIGR01007">
    <property type="entry name" value="eps_fam"/>
    <property type="match status" value="1"/>
</dbReference>
<evidence type="ECO:0000313" key="18">
    <source>
        <dbReference type="EMBL" id="MBP3985331.1"/>
    </source>
</evidence>
<evidence type="ECO:0000256" key="8">
    <source>
        <dbReference type="ARBA" id="ARBA00022777"/>
    </source>
</evidence>
<dbReference type="CDD" id="cd05387">
    <property type="entry name" value="BY-kinase"/>
    <property type="match status" value="1"/>
</dbReference>
<evidence type="ECO:0000256" key="4">
    <source>
        <dbReference type="ARBA" id="ARBA00022519"/>
    </source>
</evidence>
<comment type="caution">
    <text evidence="18">The sequence shown here is derived from an EMBL/GenBank/DDBJ whole genome shotgun (WGS) entry which is preliminary data.</text>
</comment>
<evidence type="ECO:0000256" key="7">
    <source>
        <dbReference type="ARBA" id="ARBA00022741"/>
    </source>
</evidence>
<proteinExistence type="inferred from homology"/>
<keyword evidence="10 14" id="KW-1133">Transmembrane helix</keyword>
<evidence type="ECO:0000259" key="15">
    <source>
        <dbReference type="Pfam" id="PF02706"/>
    </source>
</evidence>
<dbReference type="Pfam" id="PF13807">
    <property type="entry name" value="GNVR"/>
    <property type="match status" value="1"/>
</dbReference>
<evidence type="ECO:0000256" key="12">
    <source>
        <dbReference type="ARBA" id="ARBA00023137"/>
    </source>
</evidence>
<dbReference type="PANTHER" id="PTHR32309">
    <property type="entry name" value="TYROSINE-PROTEIN KINASE"/>
    <property type="match status" value="1"/>
</dbReference>
<dbReference type="EC" id="2.7.10.2" evidence="18"/>
<dbReference type="FunFam" id="3.40.50.300:FF:000527">
    <property type="entry name" value="Tyrosine-protein kinase etk"/>
    <property type="match status" value="1"/>
</dbReference>
<dbReference type="InterPro" id="IPR050445">
    <property type="entry name" value="Bact_polysacc_biosynth/exp"/>
</dbReference>
<name>A0A940X5K5_9GAMM</name>
<evidence type="ECO:0000256" key="9">
    <source>
        <dbReference type="ARBA" id="ARBA00022840"/>
    </source>
</evidence>